<dbReference type="SUPFAM" id="SSF56112">
    <property type="entry name" value="Protein kinase-like (PK-like)"/>
    <property type="match status" value="1"/>
</dbReference>
<dbReference type="InterPro" id="IPR017441">
    <property type="entry name" value="Protein_kinase_ATP_BS"/>
</dbReference>
<dbReference type="EMBL" id="VFOW01000001">
    <property type="protein sequence ID" value="TQL76974.1"/>
    <property type="molecule type" value="Genomic_DNA"/>
</dbReference>
<dbReference type="Pfam" id="PF00069">
    <property type="entry name" value="Pkinase"/>
    <property type="match status" value="1"/>
</dbReference>
<feature type="binding site" evidence="5">
    <location>
        <position position="41"/>
    </location>
    <ligand>
        <name>ATP</name>
        <dbReference type="ChEBI" id="CHEBI:30616"/>
    </ligand>
</feature>
<evidence type="ECO:0000256" key="3">
    <source>
        <dbReference type="ARBA" id="ARBA00022777"/>
    </source>
</evidence>
<protein>
    <submittedName>
        <fullName evidence="8">Serine/threonine protein kinase</fullName>
    </submittedName>
</protein>
<sequence>MGPFDDLQQVGKYRLLGELGAGGMGRVYLAAGPDGRLVALKHILDRYSGDAEFRARFSREVVASRQVAGLYTAAVIDADTEADVPWLVSEFVWGPTLREAIHAVGPLPEDSVLRLAAGLASALIAIHAADVVHRDLRPENVLLGDDGPKVLDFGIARALDDPNVSGLTQTGGVIGAPGFMSPEQADGREVTATSDLFSLGCVLYVAATGRNPFEATGIPQTLFKIVYSEPDLSPLSPAVRGIVEPCLKKVADDRPTPEELLDLIGQLPVSDRPWPTGVYSLIRAQRTEISDAVSRLSGVRWRERPDDVMPTGGTKRWHTGATVIVDPVKPTLHDPGPTGGTSSGTTRVIPPAPNPPAATPGGTRPKIPLKKPPQTAKPPAGDRPTISLNTSKTPPKSQPKSQPKTQPKTPSKPPTGGRPTIPLKSSKTKPTLKPPVPGAKQRPKPIPPLGKSVWNMTRVVTVAILAMVLLFVAVENGLFDAESSGAEGGESATTTQAATTAAPTTASRTSVSPEPEPRVFPDATVGDCIENRGSDDSLDLEFTGCGNGVFEVIKVLAYETSSDCYSDYNADWSVYNEHFDMRLCLEYRHRSSAYAARPGDCVFRYGDDQPWEEVGCDTGTFTVLQRLRDESDLEACADSHRLDWMVHLPVGAADDLDVVLCLSMNYPHDAGHAQINSCMLRTEYTDGSVDFTFRSCDESNVYVTGRTSDPDDRSFCGNHGSTWWKSRHFPSLSYTVCWRYI</sequence>
<dbReference type="Gene3D" id="3.30.200.20">
    <property type="entry name" value="Phosphorylase Kinase, domain 1"/>
    <property type="match status" value="1"/>
</dbReference>
<accession>A0A543AWP0</accession>
<evidence type="ECO:0000256" key="2">
    <source>
        <dbReference type="ARBA" id="ARBA00022741"/>
    </source>
</evidence>
<keyword evidence="1" id="KW-0808">Transferase</keyword>
<dbReference type="InterPro" id="IPR000719">
    <property type="entry name" value="Prot_kinase_dom"/>
</dbReference>
<dbReference type="GO" id="GO:0004713">
    <property type="term" value="F:protein tyrosine kinase activity"/>
    <property type="evidence" value="ECO:0007669"/>
    <property type="project" value="InterPro"/>
</dbReference>
<proteinExistence type="predicted"/>
<evidence type="ECO:0000313" key="9">
    <source>
        <dbReference type="Proteomes" id="UP000317043"/>
    </source>
</evidence>
<reference evidence="8 9" key="1">
    <citation type="submission" date="2019-06" db="EMBL/GenBank/DDBJ databases">
        <title>Sequencing the genomes of 1000 actinobacteria strains.</title>
        <authorList>
            <person name="Klenk H.-P."/>
        </authorList>
    </citation>
    <scope>NUCLEOTIDE SEQUENCE [LARGE SCALE GENOMIC DNA]</scope>
    <source>
        <strain evidence="8 9">DSM 45928</strain>
    </source>
</reference>
<dbReference type="CDD" id="cd14014">
    <property type="entry name" value="STKc_PknB_like"/>
    <property type="match status" value="1"/>
</dbReference>
<dbReference type="PANTHER" id="PTHR43289:SF34">
    <property type="entry name" value="SERINE_THREONINE-PROTEIN KINASE YBDM-RELATED"/>
    <property type="match status" value="1"/>
</dbReference>
<feature type="compositionally biased region" description="Low complexity" evidence="6">
    <location>
        <begin position="483"/>
        <end position="510"/>
    </location>
</feature>
<evidence type="ECO:0000259" key="7">
    <source>
        <dbReference type="PROSITE" id="PS50011"/>
    </source>
</evidence>
<dbReference type="OrthoDB" id="3700382at2"/>
<dbReference type="RefSeq" id="WP_142039186.1">
    <property type="nucleotide sequence ID" value="NZ_JBHTGS010000001.1"/>
</dbReference>
<dbReference type="GO" id="GO:0005524">
    <property type="term" value="F:ATP binding"/>
    <property type="evidence" value="ECO:0007669"/>
    <property type="project" value="UniProtKB-UniRule"/>
</dbReference>
<gene>
    <name evidence="8" type="ORF">FB566_2518</name>
</gene>
<evidence type="ECO:0000313" key="8">
    <source>
        <dbReference type="EMBL" id="TQL76974.1"/>
    </source>
</evidence>
<keyword evidence="8" id="KW-0723">Serine/threonine-protein kinase</keyword>
<dbReference type="AlphaFoldDB" id="A0A543AWP0"/>
<evidence type="ECO:0000256" key="5">
    <source>
        <dbReference type="PROSITE-ProRule" id="PRU10141"/>
    </source>
</evidence>
<dbReference type="Proteomes" id="UP000317043">
    <property type="component" value="Unassembled WGS sequence"/>
</dbReference>
<feature type="domain" description="Protein kinase" evidence="7">
    <location>
        <begin position="13"/>
        <end position="275"/>
    </location>
</feature>
<dbReference type="InterPro" id="IPR020635">
    <property type="entry name" value="Tyr_kinase_cat_dom"/>
</dbReference>
<dbReference type="InParanoid" id="A0A543AWP0"/>
<feature type="compositionally biased region" description="Low complexity" evidence="6">
    <location>
        <begin position="422"/>
        <end position="431"/>
    </location>
</feature>
<dbReference type="Gene3D" id="1.10.510.10">
    <property type="entry name" value="Transferase(Phosphotransferase) domain 1"/>
    <property type="match status" value="1"/>
</dbReference>
<comment type="caution">
    <text evidence="8">The sequence shown here is derived from an EMBL/GenBank/DDBJ whole genome shotgun (WGS) entry which is preliminary data.</text>
</comment>
<dbReference type="PANTHER" id="PTHR43289">
    <property type="entry name" value="MITOGEN-ACTIVATED PROTEIN KINASE KINASE KINASE 20-RELATED"/>
    <property type="match status" value="1"/>
</dbReference>
<name>A0A543AWP0_9ACTN</name>
<dbReference type="SMART" id="SM00219">
    <property type="entry name" value="TyrKc"/>
    <property type="match status" value="1"/>
</dbReference>
<evidence type="ECO:0000256" key="4">
    <source>
        <dbReference type="ARBA" id="ARBA00022840"/>
    </source>
</evidence>
<feature type="region of interest" description="Disordered" evidence="6">
    <location>
        <begin position="483"/>
        <end position="521"/>
    </location>
</feature>
<dbReference type="PROSITE" id="PS00109">
    <property type="entry name" value="PROTEIN_KINASE_TYR"/>
    <property type="match status" value="1"/>
</dbReference>
<dbReference type="InterPro" id="IPR011009">
    <property type="entry name" value="Kinase-like_dom_sf"/>
</dbReference>
<dbReference type="PROSITE" id="PS50011">
    <property type="entry name" value="PROTEIN_KINASE_DOM"/>
    <property type="match status" value="1"/>
</dbReference>
<evidence type="ECO:0000256" key="6">
    <source>
        <dbReference type="SAM" id="MobiDB-lite"/>
    </source>
</evidence>
<keyword evidence="2 5" id="KW-0547">Nucleotide-binding</keyword>
<keyword evidence="9" id="KW-1185">Reference proteome</keyword>
<dbReference type="GO" id="GO:0004674">
    <property type="term" value="F:protein serine/threonine kinase activity"/>
    <property type="evidence" value="ECO:0007669"/>
    <property type="project" value="UniProtKB-KW"/>
</dbReference>
<dbReference type="PROSITE" id="PS00107">
    <property type="entry name" value="PROTEIN_KINASE_ATP"/>
    <property type="match status" value="1"/>
</dbReference>
<organism evidence="8 9">
    <name type="scientific">Stackebrandtia endophytica</name>
    <dbReference type="NCBI Taxonomy" id="1496996"/>
    <lineage>
        <taxon>Bacteria</taxon>
        <taxon>Bacillati</taxon>
        <taxon>Actinomycetota</taxon>
        <taxon>Actinomycetes</taxon>
        <taxon>Glycomycetales</taxon>
        <taxon>Glycomycetaceae</taxon>
        <taxon>Stackebrandtia</taxon>
    </lineage>
</organism>
<dbReference type="InterPro" id="IPR008266">
    <property type="entry name" value="Tyr_kinase_AS"/>
</dbReference>
<keyword evidence="3 8" id="KW-0418">Kinase</keyword>
<evidence type="ECO:0000256" key="1">
    <source>
        <dbReference type="ARBA" id="ARBA00022679"/>
    </source>
</evidence>
<keyword evidence="4 5" id="KW-0067">ATP-binding</keyword>
<feature type="region of interest" description="Disordered" evidence="6">
    <location>
        <begin position="321"/>
        <end position="451"/>
    </location>
</feature>
<feature type="compositionally biased region" description="Low complexity" evidence="6">
    <location>
        <begin position="390"/>
        <end position="409"/>
    </location>
</feature>